<reference evidence="1 2" key="1">
    <citation type="submission" date="2007-06" db="EMBL/GenBank/DDBJ databases">
        <title>The Genome Sequence of Coccidioides posadasii RMSCC_3488.</title>
        <authorList>
            <consortium name="Coccidioides Genome Resources Consortium"/>
            <consortium name="The Broad Institute Genome Sequencing Platform"/>
            <person name="Henn M.R."/>
            <person name="Sykes S."/>
            <person name="Young S."/>
            <person name="Jaffe D."/>
            <person name="Berlin A."/>
            <person name="Alvarez P."/>
            <person name="Butler J."/>
            <person name="Gnerre S."/>
            <person name="Grabherr M."/>
            <person name="Mauceli E."/>
            <person name="Brockman W."/>
            <person name="Kodira C."/>
            <person name="Alvarado L."/>
            <person name="Zeng Q."/>
            <person name="Crawford M."/>
            <person name="Antoine C."/>
            <person name="Devon K."/>
            <person name="Galgiani J."/>
            <person name="Orsborn K."/>
            <person name="Lewis M.L."/>
            <person name="Nusbaum C."/>
            <person name="Galagan J."/>
            <person name="Birren B."/>
        </authorList>
    </citation>
    <scope>NUCLEOTIDE SEQUENCE [LARGE SCALE GENOMIC DNA]</scope>
    <source>
        <strain evidence="1 2">RMSCC 3488</strain>
    </source>
</reference>
<dbReference type="EMBL" id="DS268113">
    <property type="protein sequence ID" value="KMM71172.1"/>
    <property type="molecule type" value="Genomic_DNA"/>
</dbReference>
<dbReference type="AlphaFoldDB" id="A0A0J6IH79"/>
<reference evidence="2" key="3">
    <citation type="journal article" date="2010" name="Genome Res.">
        <title>Population genomic sequencing of Coccidioides fungi reveals recent hybridization and transposon control.</title>
        <authorList>
            <person name="Neafsey D.E."/>
            <person name="Barker B.M."/>
            <person name="Sharpton T.J."/>
            <person name="Stajich J.E."/>
            <person name="Park D.J."/>
            <person name="Whiston E."/>
            <person name="Hung C.-Y."/>
            <person name="McMahan C."/>
            <person name="White J."/>
            <person name="Sykes S."/>
            <person name="Heiman D."/>
            <person name="Young S."/>
            <person name="Zeng Q."/>
            <person name="Abouelleil A."/>
            <person name="Aftuck L."/>
            <person name="Bessette D."/>
            <person name="Brown A."/>
            <person name="FitzGerald M."/>
            <person name="Lui A."/>
            <person name="Macdonald J.P."/>
            <person name="Priest M."/>
            <person name="Orbach M.J."/>
            <person name="Galgiani J.N."/>
            <person name="Kirkland T.N."/>
            <person name="Cole G.T."/>
            <person name="Birren B.W."/>
            <person name="Henn M.R."/>
            <person name="Taylor J.W."/>
            <person name="Rounsley S.D."/>
        </authorList>
    </citation>
    <scope>NUCLEOTIDE SEQUENCE [LARGE SCALE GENOMIC DNA]</scope>
    <source>
        <strain evidence="2">RMSCC 3488</strain>
    </source>
</reference>
<organism evidence="1 2">
    <name type="scientific">Coccidioides posadasii RMSCC 3488</name>
    <dbReference type="NCBI Taxonomy" id="454284"/>
    <lineage>
        <taxon>Eukaryota</taxon>
        <taxon>Fungi</taxon>
        <taxon>Dikarya</taxon>
        <taxon>Ascomycota</taxon>
        <taxon>Pezizomycotina</taxon>
        <taxon>Eurotiomycetes</taxon>
        <taxon>Eurotiomycetidae</taxon>
        <taxon>Onygenales</taxon>
        <taxon>Onygenaceae</taxon>
        <taxon>Coccidioides</taxon>
    </lineage>
</organism>
<evidence type="ECO:0000313" key="2">
    <source>
        <dbReference type="Proteomes" id="UP000054567"/>
    </source>
</evidence>
<accession>A0A0J6IH79</accession>
<evidence type="ECO:0000313" key="1">
    <source>
        <dbReference type="EMBL" id="KMM71172.1"/>
    </source>
</evidence>
<gene>
    <name evidence="1" type="ORF">CPAG_07479</name>
</gene>
<proteinExistence type="predicted"/>
<dbReference type="Proteomes" id="UP000054567">
    <property type="component" value="Unassembled WGS sequence"/>
</dbReference>
<reference evidence="2" key="2">
    <citation type="journal article" date="2009" name="Genome Res.">
        <title>Comparative genomic analyses of the human fungal pathogens Coccidioides and their relatives.</title>
        <authorList>
            <person name="Sharpton T.J."/>
            <person name="Stajich J.E."/>
            <person name="Rounsley S.D."/>
            <person name="Gardner M.J."/>
            <person name="Wortman J.R."/>
            <person name="Jordar V.S."/>
            <person name="Maiti R."/>
            <person name="Kodira C.D."/>
            <person name="Neafsey D.E."/>
            <person name="Zeng Q."/>
            <person name="Hung C.-Y."/>
            <person name="McMahan C."/>
            <person name="Muszewska A."/>
            <person name="Grynberg M."/>
            <person name="Mandel M.A."/>
            <person name="Kellner E.M."/>
            <person name="Barker B.M."/>
            <person name="Galgiani J.N."/>
            <person name="Orbach M.J."/>
            <person name="Kirkland T.N."/>
            <person name="Cole G.T."/>
            <person name="Henn M.R."/>
            <person name="Birren B.W."/>
            <person name="Taylor J.W."/>
        </authorList>
    </citation>
    <scope>NUCLEOTIDE SEQUENCE [LARGE SCALE GENOMIC DNA]</scope>
    <source>
        <strain evidence="2">RMSCC 3488</strain>
    </source>
</reference>
<protein>
    <submittedName>
        <fullName evidence="1">Uncharacterized protein</fullName>
    </submittedName>
</protein>
<dbReference type="VEuPathDB" id="FungiDB:CPAG_07479"/>
<sequence length="111" mass="12952">MSLSLALEYPWLLDPPFQYPYIPGYSRDTFPSLITKSPFGIQPLRRVVVLYPLTDSRCYLYMVTQNHFKREPGNPWFRGLMRSSYSASIFSRLYAATSPSSRCQIFQTCYT</sequence>
<name>A0A0J6IH79_COCPO</name>